<accession>A0AAV6M0Z3</accession>
<name>A0AAV6M0Z3_9ROSI</name>
<proteinExistence type="predicted"/>
<protein>
    <submittedName>
        <fullName evidence="2">Uncharacterized protein</fullName>
    </submittedName>
</protein>
<sequence length="120" mass="12573">MAVNRGLGGVANPARLASADSTMRICWPFSSDACSQRTVQISTPILALLFRSFSLPPHTTLPLTTPSLSFSGGRRRGGGGTSLSTARKIAAASAATSADPTFPFSAASRPRWSHRDSLLI</sequence>
<keyword evidence="3" id="KW-1185">Reference proteome</keyword>
<dbReference type="Proteomes" id="UP000685013">
    <property type="component" value="Chromosome 18"/>
</dbReference>
<evidence type="ECO:0000313" key="3">
    <source>
        <dbReference type="Proteomes" id="UP000685013"/>
    </source>
</evidence>
<feature type="region of interest" description="Disordered" evidence="1">
    <location>
        <begin position="64"/>
        <end position="85"/>
    </location>
</feature>
<evidence type="ECO:0000256" key="1">
    <source>
        <dbReference type="SAM" id="MobiDB-lite"/>
    </source>
</evidence>
<gene>
    <name evidence="2" type="ORF">SDJN03_27300</name>
</gene>
<dbReference type="AlphaFoldDB" id="A0AAV6M0Z3"/>
<dbReference type="EMBL" id="JAGKQH010000018">
    <property type="protein sequence ID" value="KAG6573413.1"/>
    <property type="molecule type" value="Genomic_DNA"/>
</dbReference>
<reference evidence="2 3" key="1">
    <citation type="journal article" date="2021" name="Hortic Res">
        <title>The domestication of Cucurbita argyrosperma as revealed by the genome of its wild relative.</title>
        <authorList>
            <person name="Barrera-Redondo J."/>
            <person name="Sanchez-de la Vega G."/>
            <person name="Aguirre-Liguori J.A."/>
            <person name="Castellanos-Morales G."/>
            <person name="Gutierrez-Guerrero Y.T."/>
            <person name="Aguirre-Dugua X."/>
            <person name="Aguirre-Planter E."/>
            <person name="Tenaillon M.I."/>
            <person name="Lira-Saade R."/>
            <person name="Eguiarte L.E."/>
        </authorList>
    </citation>
    <scope>NUCLEOTIDE SEQUENCE [LARGE SCALE GENOMIC DNA]</scope>
    <source>
        <strain evidence="2">JBR-2021</strain>
    </source>
</reference>
<evidence type="ECO:0000313" key="2">
    <source>
        <dbReference type="EMBL" id="KAG6573413.1"/>
    </source>
</evidence>
<comment type="caution">
    <text evidence="2">The sequence shown here is derived from an EMBL/GenBank/DDBJ whole genome shotgun (WGS) entry which is preliminary data.</text>
</comment>
<organism evidence="2 3">
    <name type="scientific">Cucurbita argyrosperma subsp. sororia</name>
    <dbReference type="NCBI Taxonomy" id="37648"/>
    <lineage>
        <taxon>Eukaryota</taxon>
        <taxon>Viridiplantae</taxon>
        <taxon>Streptophyta</taxon>
        <taxon>Embryophyta</taxon>
        <taxon>Tracheophyta</taxon>
        <taxon>Spermatophyta</taxon>
        <taxon>Magnoliopsida</taxon>
        <taxon>eudicotyledons</taxon>
        <taxon>Gunneridae</taxon>
        <taxon>Pentapetalae</taxon>
        <taxon>rosids</taxon>
        <taxon>fabids</taxon>
        <taxon>Cucurbitales</taxon>
        <taxon>Cucurbitaceae</taxon>
        <taxon>Cucurbiteae</taxon>
        <taxon>Cucurbita</taxon>
    </lineage>
</organism>
<feature type="non-terminal residue" evidence="2">
    <location>
        <position position="1"/>
    </location>
</feature>